<reference evidence="1" key="1">
    <citation type="submission" date="2018-10" db="EMBL/GenBank/DDBJ databases">
        <title>Hidden diversity of soil giant viruses.</title>
        <authorList>
            <person name="Schulz F."/>
            <person name="Alteio L."/>
            <person name="Goudeau D."/>
            <person name="Ryan E.M."/>
            <person name="Malmstrom R.R."/>
            <person name="Blanchard J."/>
            <person name="Woyke T."/>
        </authorList>
    </citation>
    <scope>NUCLEOTIDE SEQUENCE</scope>
    <source>
        <strain evidence="1">HYV1</strain>
    </source>
</reference>
<proteinExistence type="predicted"/>
<dbReference type="EMBL" id="MK072383">
    <property type="protein sequence ID" value="AYV82477.1"/>
    <property type="molecule type" value="Genomic_DNA"/>
</dbReference>
<name>A0A3G5A5G7_9VIRU</name>
<evidence type="ECO:0000313" key="1">
    <source>
        <dbReference type="EMBL" id="AYV82477.1"/>
    </source>
</evidence>
<protein>
    <submittedName>
        <fullName evidence="1">Uncharacterized protein</fullName>
    </submittedName>
</protein>
<gene>
    <name evidence="1" type="ORF">Hyperionvirus1_56</name>
</gene>
<accession>A0A3G5A5G7</accession>
<organism evidence="1">
    <name type="scientific">Hyperionvirus sp</name>
    <dbReference type="NCBI Taxonomy" id="2487770"/>
    <lineage>
        <taxon>Viruses</taxon>
        <taxon>Varidnaviria</taxon>
        <taxon>Bamfordvirae</taxon>
        <taxon>Nucleocytoviricota</taxon>
        <taxon>Megaviricetes</taxon>
        <taxon>Imitervirales</taxon>
        <taxon>Mimiviridae</taxon>
        <taxon>Klosneuvirinae</taxon>
    </lineage>
</organism>
<sequence length="225" mass="26099">MDRKCSACDYLTTDREQLTHHELIKHDLIRCKFCVGPRFTTSFNIKTFGLTIMGSNAFDSHCSEFHNKTIPADDIRNEYYDIITKLDHEFKRRKGIIQPGEEDKFVAKWKDYVTRCYDYYNENDLAFKEQKIPLEDILTDVKKLIGFVAGVHKFYNQELLSLGSTFPGCGGKSDCTWTYGENRCKCASKKFAFSTDSVEWDLWYISEPQTFSIDNDRPIGTLLAL</sequence>